<sequence>MVRLIVRHTEMALACARRRLHSAPTTRRWAVGYTPSPARDTAFLLQPPLNRARSVGRGDYIAFASFIPHPNPRRVAAADLCVAGSDALSVRCRA</sequence>
<dbReference type="Proteomes" id="UP000095342">
    <property type="component" value="Chromosome"/>
</dbReference>
<gene>
    <name evidence="1" type="ORF">BJI67_13655</name>
</gene>
<name>A0A1D8KAJ2_9GAMM</name>
<organism evidence="1 2">
    <name type="scientific">Acidihalobacter aeolianus</name>
    <dbReference type="NCBI Taxonomy" id="2792603"/>
    <lineage>
        <taxon>Bacteria</taxon>
        <taxon>Pseudomonadati</taxon>
        <taxon>Pseudomonadota</taxon>
        <taxon>Gammaproteobacteria</taxon>
        <taxon>Chromatiales</taxon>
        <taxon>Ectothiorhodospiraceae</taxon>
        <taxon>Acidihalobacter</taxon>
    </lineage>
</organism>
<accession>A0A1D8KAJ2</accession>
<protein>
    <submittedName>
        <fullName evidence="1">Uncharacterized protein</fullName>
    </submittedName>
</protein>
<reference evidence="1 2" key="1">
    <citation type="submission" date="2016-09" db="EMBL/GenBank/DDBJ databases">
        <title>Acidihalobacter prosperus V6 (DSM14174).</title>
        <authorList>
            <person name="Khaleque H.N."/>
            <person name="Ramsay J.P."/>
            <person name="Murphy R.J.T."/>
            <person name="Kaksonen A.H."/>
            <person name="Boxall N.J."/>
            <person name="Watkin E.L.J."/>
        </authorList>
    </citation>
    <scope>NUCLEOTIDE SEQUENCE [LARGE SCALE GENOMIC DNA]</scope>
    <source>
        <strain evidence="1 2">V6</strain>
    </source>
</reference>
<proteinExistence type="predicted"/>
<keyword evidence="2" id="KW-1185">Reference proteome</keyword>
<dbReference type="AlphaFoldDB" id="A0A1D8KAJ2"/>
<evidence type="ECO:0000313" key="2">
    <source>
        <dbReference type="Proteomes" id="UP000095342"/>
    </source>
</evidence>
<dbReference type="KEGG" id="aaeo:BJI67_13655"/>
<dbReference type="EMBL" id="CP017448">
    <property type="protein sequence ID" value="AOV17965.1"/>
    <property type="molecule type" value="Genomic_DNA"/>
</dbReference>
<evidence type="ECO:0000313" key="1">
    <source>
        <dbReference type="EMBL" id="AOV17965.1"/>
    </source>
</evidence>